<gene>
    <name evidence="21" type="ORF">Pcinc_039721</name>
</gene>
<evidence type="ECO:0000256" key="4">
    <source>
        <dbReference type="ARBA" id="ARBA00008539"/>
    </source>
</evidence>
<comment type="cofactor">
    <cofactor evidence="1">
        <name>Mn(2+)</name>
        <dbReference type="ChEBI" id="CHEBI:29035"/>
    </cofactor>
</comment>
<dbReference type="InterPro" id="IPR043189">
    <property type="entry name" value="B4GAT1"/>
</dbReference>
<evidence type="ECO:0000256" key="6">
    <source>
        <dbReference type="ARBA" id="ARBA00022676"/>
    </source>
</evidence>
<evidence type="ECO:0000256" key="2">
    <source>
        <dbReference type="ARBA" id="ARBA00004323"/>
    </source>
</evidence>
<keyword evidence="13" id="KW-0472">Membrane</keyword>
<comment type="similarity">
    <text evidence="4">Belongs to the glycosyltransferase 49 family.</text>
</comment>
<evidence type="ECO:0000256" key="1">
    <source>
        <dbReference type="ARBA" id="ARBA00001936"/>
    </source>
</evidence>
<comment type="subcellular location">
    <subcellularLocation>
        <location evidence="2">Golgi apparatus membrane</location>
        <topology evidence="2">Single-pass type II membrane protein</topology>
    </subcellularLocation>
</comment>
<keyword evidence="10" id="KW-0735">Signal-anchor</keyword>
<keyword evidence="9" id="KW-0479">Metal-binding</keyword>
<evidence type="ECO:0000256" key="14">
    <source>
        <dbReference type="ARBA" id="ARBA00023180"/>
    </source>
</evidence>
<dbReference type="GO" id="GO:0046872">
    <property type="term" value="F:metal ion binding"/>
    <property type="evidence" value="ECO:0007669"/>
    <property type="project" value="UniProtKB-KW"/>
</dbReference>
<dbReference type="GO" id="GO:0000139">
    <property type="term" value="C:Golgi membrane"/>
    <property type="evidence" value="ECO:0007669"/>
    <property type="project" value="UniProtKB-SubCell"/>
</dbReference>
<evidence type="ECO:0000256" key="11">
    <source>
        <dbReference type="ARBA" id="ARBA00022989"/>
    </source>
</evidence>
<keyword evidence="14" id="KW-0325">Glycoprotein</keyword>
<name>A0AAE1BRU8_PETCI</name>
<dbReference type="EMBL" id="JAWQEG010006838">
    <property type="protein sequence ID" value="KAK3853750.1"/>
    <property type="molecule type" value="Genomic_DNA"/>
</dbReference>
<dbReference type="Pfam" id="PF13896">
    <property type="entry name" value="Glyco_transf_49"/>
    <property type="match status" value="1"/>
</dbReference>
<evidence type="ECO:0000313" key="22">
    <source>
        <dbReference type="Proteomes" id="UP001286313"/>
    </source>
</evidence>
<comment type="caution">
    <text evidence="21">The sequence shown here is derived from an EMBL/GenBank/DDBJ whole genome shotgun (WGS) entry which is preliminary data.</text>
</comment>
<evidence type="ECO:0000256" key="16">
    <source>
        <dbReference type="ARBA" id="ARBA00030723"/>
    </source>
</evidence>
<evidence type="ECO:0000256" key="18">
    <source>
        <dbReference type="ARBA" id="ARBA00032181"/>
    </source>
</evidence>
<dbReference type="Proteomes" id="UP001286313">
    <property type="component" value="Unassembled WGS sequence"/>
</dbReference>
<protein>
    <recommendedName>
        <fullName evidence="5">Beta-1,4-glucuronyltransferase 1</fullName>
    </recommendedName>
    <alternativeName>
        <fullName evidence="16">I-beta-1,3-N-acetylglucosaminyltransferase</fullName>
    </alternativeName>
    <alternativeName>
        <fullName evidence="19">N-acetyllactosaminide beta-1,3-N-acetylglucosaminyltransferase</fullName>
    </alternativeName>
    <alternativeName>
        <fullName evidence="17">Poly-N-acetyllactosamine extension enzyme</fullName>
    </alternativeName>
    <alternativeName>
        <fullName evidence="18">UDP-GlcNAc:betaGal beta-1,3-N-acetylglucosaminyltransferase 1</fullName>
    </alternativeName>
</protein>
<keyword evidence="11" id="KW-1133">Transmembrane helix</keyword>
<evidence type="ECO:0000313" key="21">
    <source>
        <dbReference type="EMBL" id="KAK3853750.1"/>
    </source>
</evidence>
<comment type="catalytic activity">
    <reaction evidence="20">
        <text>3-O-[beta-D-Xyl-(1-&gt;4)-Rib-ol-P-Rib-ol-P-3-beta-D-GalNAc-(1-&gt;3)-beta-D-GlcNAc-(1-&gt;4)-(O-6-P-alpha-D-Man)]-Thr-[protein] + UDP-alpha-D-glucuronate = 3-O-[beta-D-GlcA-(1-&gt;3)-beta-D-Xyl-(1-&gt;4)-Rib-ol-P-Rib-ol-P-3-beta-D-GalNAc-(1-&gt;3)-beta-D-GlcNAc-(1-&gt;4)-(O-6-P-alpha-D-Man)]-Thr-[protein] + UDP + H(+)</text>
        <dbReference type="Rhea" id="RHEA:46860"/>
        <dbReference type="Rhea" id="RHEA-COMP:15023"/>
        <dbReference type="Rhea" id="RHEA-COMP:17482"/>
        <dbReference type="ChEBI" id="CHEBI:15378"/>
        <dbReference type="ChEBI" id="CHEBI:58052"/>
        <dbReference type="ChEBI" id="CHEBI:58223"/>
        <dbReference type="ChEBI" id="CHEBI:142405"/>
        <dbReference type="ChEBI" id="CHEBI:177336"/>
    </reaction>
</comment>
<dbReference type="GO" id="GO:0035269">
    <property type="term" value="P:protein O-linked glycosylation via mannose"/>
    <property type="evidence" value="ECO:0007669"/>
    <property type="project" value="TreeGrafter"/>
</dbReference>
<dbReference type="GO" id="GO:0015020">
    <property type="term" value="F:glucuronosyltransferase activity"/>
    <property type="evidence" value="ECO:0007669"/>
    <property type="project" value="InterPro"/>
</dbReference>
<evidence type="ECO:0000256" key="10">
    <source>
        <dbReference type="ARBA" id="ARBA00022968"/>
    </source>
</evidence>
<evidence type="ECO:0000256" key="12">
    <source>
        <dbReference type="ARBA" id="ARBA00023034"/>
    </source>
</evidence>
<evidence type="ECO:0000256" key="17">
    <source>
        <dbReference type="ARBA" id="ARBA00032175"/>
    </source>
</evidence>
<keyword evidence="8" id="KW-0812">Transmembrane</keyword>
<evidence type="ECO:0000256" key="3">
    <source>
        <dbReference type="ARBA" id="ARBA00004922"/>
    </source>
</evidence>
<sequence length="462" mass="51871">MFPRWLAGIVSWRSVVVLTALASILQLTNLVLTWQLKQKGLATKEEIQIPGSGGQSQYSQPSKRHDLYLGQKVSDDNQLTLTRIARWGVLDGSGGYRVAVGAVRGATGQQREGVTLVTQCSLQLLHKIPSLVKSWQGVVSVAVFAVGNEVVTAVQAIHQLCRCHPEVHQNVTFSLVHPLGSPPDSHPHVIPSSTSNTHLKTASRLNPDQSLTAVDPCNQQQSDQLAWRNYEYEGIQYPNNLLRNTARKAATTPFIFVVDVDMTPSQGLHQAFSTFASEEGITGISSERKQGDKTVWVVPAYEIREDAKTPTNKDELLLMKERGDARPFYQELCLKCQKFTDYPAWERGGGSIKPGNEGLHTLYEVLWRDPWEPFYVAPASVPPYDERFRQYGFNRISQVCELHVAGYKFLVLDSAFVVHRGFKTQASLHPGKDAEQEHNRLLFRQFKVELKAKYPESSRRCY</sequence>
<evidence type="ECO:0000256" key="20">
    <source>
        <dbReference type="ARBA" id="ARBA00047852"/>
    </source>
</evidence>
<keyword evidence="12" id="KW-0333">Golgi apparatus</keyword>
<keyword evidence="15" id="KW-0464">Manganese</keyword>
<evidence type="ECO:0000256" key="15">
    <source>
        <dbReference type="ARBA" id="ARBA00023211"/>
    </source>
</evidence>
<reference evidence="21" key="1">
    <citation type="submission" date="2023-10" db="EMBL/GenBank/DDBJ databases">
        <title>Genome assemblies of two species of porcelain crab, Petrolisthes cinctipes and Petrolisthes manimaculis (Anomura: Porcellanidae).</title>
        <authorList>
            <person name="Angst P."/>
        </authorList>
    </citation>
    <scope>NUCLEOTIDE SEQUENCE</scope>
    <source>
        <strain evidence="21">PB745_01</strain>
        <tissue evidence="21">Gill</tissue>
    </source>
</reference>
<evidence type="ECO:0000256" key="9">
    <source>
        <dbReference type="ARBA" id="ARBA00022723"/>
    </source>
</evidence>
<evidence type="ECO:0000256" key="7">
    <source>
        <dbReference type="ARBA" id="ARBA00022679"/>
    </source>
</evidence>
<evidence type="ECO:0000256" key="8">
    <source>
        <dbReference type="ARBA" id="ARBA00022692"/>
    </source>
</evidence>
<comment type="pathway">
    <text evidence="3">Protein modification; protein glycosylation.</text>
</comment>
<keyword evidence="7" id="KW-0808">Transferase</keyword>
<dbReference type="PANTHER" id="PTHR46420">
    <property type="entry name" value="BETA-1,4-GLUCURONYLTRANSFERASE 1"/>
    <property type="match status" value="1"/>
</dbReference>
<organism evidence="21 22">
    <name type="scientific">Petrolisthes cinctipes</name>
    <name type="common">Flat porcelain crab</name>
    <dbReference type="NCBI Taxonomy" id="88211"/>
    <lineage>
        <taxon>Eukaryota</taxon>
        <taxon>Metazoa</taxon>
        <taxon>Ecdysozoa</taxon>
        <taxon>Arthropoda</taxon>
        <taxon>Crustacea</taxon>
        <taxon>Multicrustacea</taxon>
        <taxon>Malacostraca</taxon>
        <taxon>Eumalacostraca</taxon>
        <taxon>Eucarida</taxon>
        <taxon>Decapoda</taxon>
        <taxon>Pleocyemata</taxon>
        <taxon>Anomura</taxon>
        <taxon>Galatheoidea</taxon>
        <taxon>Porcellanidae</taxon>
        <taxon>Petrolisthes</taxon>
    </lineage>
</organism>
<evidence type="ECO:0000256" key="13">
    <source>
        <dbReference type="ARBA" id="ARBA00023136"/>
    </source>
</evidence>
<accession>A0AAE1BRU8</accession>
<dbReference type="AlphaFoldDB" id="A0AAE1BRU8"/>
<dbReference type="PANTHER" id="PTHR46420:SF1">
    <property type="entry name" value="BETA-1,4-GLUCURONYLTRANSFERASE 1"/>
    <property type="match status" value="1"/>
</dbReference>
<proteinExistence type="inferred from homology"/>
<keyword evidence="22" id="KW-1185">Reference proteome</keyword>
<evidence type="ECO:0000256" key="19">
    <source>
        <dbReference type="ARBA" id="ARBA00033291"/>
    </source>
</evidence>
<evidence type="ECO:0000256" key="5">
    <source>
        <dbReference type="ARBA" id="ARBA00017962"/>
    </source>
</evidence>
<keyword evidence="6" id="KW-0328">Glycosyltransferase</keyword>